<dbReference type="Proteomes" id="UP000011776">
    <property type="component" value="Unassembled WGS sequence"/>
</dbReference>
<reference evidence="1 2" key="1">
    <citation type="submission" date="2013-02" db="EMBL/GenBank/DDBJ databases">
        <authorList>
            <person name="Harkins D.M."/>
            <person name="Durkin A.S."/>
            <person name="Brinkac L.M."/>
            <person name="Haft D.H."/>
            <person name="Selengut J.D."/>
            <person name="Sanka R."/>
            <person name="DePew J."/>
            <person name="Purushe J."/>
            <person name="Tulsiani S.M."/>
            <person name="Graham G.C."/>
            <person name="Burns M.-A."/>
            <person name="Dohnt M.F."/>
            <person name="Smythe L.D."/>
            <person name="McKay D.B."/>
            <person name="Craig S.B."/>
            <person name="Vinetz J.M."/>
            <person name="Sutton G.G."/>
            <person name="Nierman W.C."/>
            <person name="Fouts D.E."/>
        </authorList>
    </citation>
    <scope>NUCLEOTIDE SEQUENCE [LARGE SCALE GENOMIC DNA]</scope>
    <source>
        <strain evidence="1 2">LT2186</strain>
    </source>
</reference>
<proteinExistence type="predicted"/>
<sequence length="57" mass="6207">MGKGSSGEDLFLFALGGLIGAAMAQPKEAEKTSLHILRITKKNSIIIFRLKIIFMNS</sequence>
<protein>
    <submittedName>
        <fullName evidence="1">Uncharacterized protein</fullName>
    </submittedName>
</protein>
<name>M3I265_LEPIR</name>
<comment type="caution">
    <text evidence="1">The sequence shown here is derived from an EMBL/GenBank/DDBJ whole genome shotgun (WGS) entry which is preliminary data.</text>
</comment>
<dbReference type="EMBL" id="AFME02000280">
    <property type="protein sequence ID" value="EMG10007.1"/>
    <property type="molecule type" value="Genomic_DNA"/>
</dbReference>
<gene>
    <name evidence="1" type="ORF">LEP1GSC151_0590</name>
</gene>
<dbReference type="AlphaFoldDB" id="M3I265"/>
<organism evidence="1 2">
    <name type="scientific">Leptospira interrogans serovar Grippotyphosa str. LT2186</name>
    <dbReference type="NCBI Taxonomy" id="1001599"/>
    <lineage>
        <taxon>Bacteria</taxon>
        <taxon>Pseudomonadati</taxon>
        <taxon>Spirochaetota</taxon>
        <taxon>Spirochaetia</taxon>
        <taxon>Leptospirales</taxon>
        <taxon>Leptospiraceae</taxon>
        <taxon>Leptospira</taxon>
    </lineage>
</organism>
<dbReference type="BioCyc" id="LINT1001599:G11K9-4439-MONOMER"/>
<evidence type="ECO:0000313" key="1">
    <source>
        <dbReference type="EMBL" id="EMG10007.1"/>
    </source>
</evidence>
<accession>M3I265</accession>
<evidence type="ECO:0000313" key="2">
    <source>
        <dbReference type="Proteomes" id="UP000011776"/>
    </source>
</evidence>